<dbReference type="GO" id="GO:0004222">
    <property type="term" value="F:metalloendopeptidase activity"/>
    <property type="evidence" value="ECO:0007669"/>
    <property type="project" value="InterPro"/>
</dbReference>
<name>A2C797_PROM3</name>
<dbReference type="PROSITE" id="PS50106">
    <property type="entry name" value="PDZ"/>
    <property type="match status" value="1"/>
</dbReference>
<protein>
    <recommendedName>
        <fullName evidence="11">Zinc metalloprotease</fullName>
        <ecNumber evidence="11">3.4.24.-</ecNumber>
    </recommendedName>
</protein>
<evidence type="ECO:0000259" key="12">
    <source>
        <dbReference type="PROSITE" id="PS50106"/>
    </source>
</evidence>
<keyword evidence="4 13" id="KW-0645">Protease</keyword>
<evidence type="ECO:0000256" key="6">
    <source>
        <dbReference type="ARBA" id="ARBA00022801"/>
    </source>
</evidence>
<keyword evidence="9 11" id="KW-0482">Metalloprotease</keyword>
<dbReference type="BioCyc" id="PMAR59922:G1G80-555-MONOMER"/>
<dbReference type="Proteomes" id="UP000002274">
    <property type="component" value="Chromosome"/>
</dbReference>
<dbReference type="InterPro" id="IPR008915">
    <property type="entry name" value="Peptidase_M50"/>
</dbReference>
<dbReference type="EMBL" id="CP000554">
    <property type="protein sequence ID" value="ABM77357.1"/>
    <property type="molecule type" value="Genomic_DNA"/>
</dbReference>
<evidence type="ECO:0000256" key="11">
    <source>
        <dbReference type="RuleBase" id="RU362031"/>
    </source>
</evidence>
<reference evidence="13 14" key="1">
    <citation type="journal article" date="2007" name="PLoS Genet.">
        <title>Patterns and implications of gene gain and loss in the evolution of Prochlorococcus.</title>
        <authorList>
            <person name="Kettler G.C."/>
            <person name="Martiny A.C."/>
            <person name="Huang K."/>
            <person name="Zucker J."/>
            <person name="Coleman M.L."/>
            <person name="Rodrigue S."/>
            <person name="Chen F."/>
            <person name="Lapidus A."/>
            <person name="Ferriera S."/>
            <person name="Johnson J."/>
            <person name="Steglich C."/>
            <person name="Church G.M."/>
            <person name="Richardson P."/>
            <person name="Chisholm S.W."/>
        </authorList>
    </citation>
    <scope>NUCLEOTIDE SEQUENCE [LARGE SCALE GENOMIC DNA]</scope>
    <source>
        <strain evidence="13 14">MIT 9303</strain>
    </source>
</reference>
<dbReference type="Pfam" id="PF02163">
    <property type="entry name" value="Peptidase_M50"/>
    <property type="match status" value="1"/>
</dbReference>
<evidence type="ECO:0000256" key="3">
    <source>
        <dbReference type="ARBA" id="ARBA00007931"/>
    </source>
</evidence>
<dbReference type="RefSeq" id="WP_011825277.1">
    <property type="nucleotide sequence ID" value="NC_008820.1"/>
</dbReference>
<dbReference type="EC" id="3.4.24.-" evidence="11"/>
<evidence type="ECO:0000256" key="9">
    <source>
        <dbReference type="ARBA" id="ARBA00023049"/>
    </source>
</evidence>
<evidence type="ECO:0000256" key="10">
    <source>
        <dbReference type="ARBA" id="ARBA00023136"/>
    </source>
</evidence>
<evidence type="ECO:0000256" key="5">
    <source>
        <dbReference type="ARBA" id="ARBA00022692"/>
    </source>
</evidence>
<keyword evidence="6 11" id="KW-0378">Hydrolase</keyword>
<comment type="similarity">
    <text evidence="3 11">Belongs to the peptidase M50B family.</text>
</comment>
<evidence type="ECO:0000256" key="8">
    <source>
        <dbReference type="ARBA" id="ARBA00022989"/>
    </source>
</evidence>
<dbReference type="SUPFAM" id="SSF50156">
    <property type="entry name" value="PDZ domain-like"/>
    <property type="match status" value="1"/>
</dbReference>
<dbReference type="PANTHER" id="PTHR42837">
    <property type="entry name" value="REGULATOR OF SIGMA-E PROTEASE RSEP"/>
    <property type="match status" value="1"/>
</dbReference>
<keyword evidence="7 11" id="KW-0862">Zinc</keyword>
<evidence type="ECO:0000313" key="14">
    <source>
        <dbReference type="Proteomes" id="UP000002274"/>
    </source>
</evidence>
<dbReference type="HOGENOM" id="CLU_025778_1_1_3"/>
<dbReference type="Pfam" id="PF17820">
    <property type="entry name" value="PDZ_6"/>
    <property type="match status" value="1"/>
</dbReference>
<keyword evidence="11" id="KW-0479">Metal-binding</keyword>
<evidence type="ECO:0000256" key="7">
    <source>
        <dbReference type="ARBA" id="ARBA00022833"/>
    </source>
</evidence>
<dbReference type="CDD" id="cd06163">
    <property type="entry name" value="S2P-M50_PDZ_RseP-like"/>
    <property type="match status" value="1"/>
</dbReference>
<dbReference type="STRING" id="59922.P9303_06051"/>
<proteinExistence type="inferred from homology"/>
<dbReference type="InterPro" id="IPR004387">
    <property type="entry name" value="Pept_M50_Zn"/>
</dbReference>
<dbReference type="InterPro" id="IPR001478">
    <property type="entry name" value="PDZ"/>
</dbReference>
<evidence type="ECO:0000256" key="4">
    <source>
        <dbReference type="ARBA" id="ARBA00022670"/>
    </source>
</evidence>
<keyword evidence="10 11" id="KW-0472">Membrane</keyword>
<evidence type="ECO:0000313" key="13">
    <source>
        <dbReference type="EMBL" id="ABM77357.1"/>
    </source>
</evidence>
<dbReference type="GO" id="GO:0046872">
    <property type="term" value="F:metal ion binding"/>
    <property type="evidence" value="ECO:0007669"/>
    <property type="project" value="UniProtKB-KW"/>
</dbReference>
<feature type="transmembrane region" description="Helical" evidence="11">
    <location>
        <begin position="92"/>
        <end position="110"/>
    </location>
</feature>
<evidence type="ECO:0000256" key="2">
    <source>
        <dbReference type="ARBA" id="ARBA00004141"/>
    </source>
</evidence>
<dbReference type="InterPro" id="IPR036034">
    <property type="entry name" value="PDZ_sf"/>
</dbReference>
<dbReference type="GO" id="GO:0006508">
    <property type="term" value="P:proteolysis"/>
    <property type="evidence" value="ECO:0007669"/>
    <property type="project" value="UniProtKB-KW"/>
</dbReference>
<dbReference type="NCBIfam" id="TIGR00054">
    <property type="entry name" value="RIP metalloprotease RseP"/>
    <property type="match status" value="1"/>
</dbReference>
<feature type="transmembrane region" description="Helical" evidence="11">
    <location>
        <begin position="324"/>
        <end position="345"/>
    </location>
</feature>
<dbReference type="Gene3D" id="2.30.42.10">
    <property type="match status" value="1"/>
</dbReference>
<dbReference type="KEGG" id="pmf:P9303_06051"/>
<dbReference type="GO" id="GO:0016020">
    <property type="term" value="C:membrane"/>
    <property type="evidence" value="ECO:0007669"/>
    <property type="project" value="UniProtKB-SubCell"/>
</dbReference>
<accession>A2C797</accession>
<dbReference type="PANTHER" id="PTHR42837:SF2">
    <property type="entry name" value="MEMBRANE METALLOPROTEASE ARASP2, CHLOROPLASTIC-RELATED"/>
    <property type="match status" value="1"/>
</dbReference>
<organism evidence="13 14">
    <name type="scientific">Prochlorococcus marinus (strain MIT 9303)</name>
    <dbReference type="NCBI Taxonomy" id="59922"/>
    <lineage>
        <taxon>Bacteria</taxon>
        <taxon>Bacillati</taxon>
        <taxon>Cyanobacteriota</taxon>
        <taxon>Cyanophyceae</taxon>
        <taxon>Synechococcales</taxon>
        <taxon>Prochlorococcaceae</taxon>
        <taxon>Prochlorococcus</taxon>
    </lineage>
</organism>
<dbReference type="AlphaFoldDB" id="A2C797"/>
<dbReference type="InterPro" id="IPR041489">
    <property type="entry name" value="PDZ_6"/>
</dbReference>
<feature type="domain" description="PDZ" evidence="12">
    <location>
        <begin position="111"/>
        <end position="157"/>
    </location>
</feature>
<dbReference type="SMART" id="SM00228">
    <property type="entry name" value="PDZ"/>
    <property type="match status" value="1"/>
</dbReference>
<keyword evidence="8 11" id="KW-1133">Transmembrane helix</keyword>
<gene>
    <name evidence="13" type="ordered locus">P9303_06051</name>
</gene>
<keyword evidence="5 11" id="KW-0812">Transmembrane</keyword>
<sequence length="360" mass="37980">MNVFAALTVLALLIIIHEAGHFLAATAQGIRVNGFSIGFGPALIKRQRRGVTYALRVLPLGGFVSFPDDDENSEIPPDDPDLLRNRPIRQRALVICAGVMANLLLAWLVLMGQAVMIGLPSQPDPGVIVVAVQPGEAAAAAGLAAGDRILSVDGNELGRGQEAIQALVSQIKGSPGSKLHLDRVRSGQRSKIVLTPTEQQGNGRVGAQLQANVTGKTRRAHGPGEVLNHVDSQFISLLSRTIKGYSGLITDFATTAQQVSGPVKIVEMGAQLSSQGSSGLVLFAALLSINLAVLNAIPLPLLDGGQLLLLLLEGVRGRPIPERIQMAFMQSGFFLLVGLSVVLIVRDTTQLSVVQQLIGH</sequence>
<comment type="cofactor">
    <cofactor evidence="1 11">
        <name>Zn(2+)</name>
        <dbReference type="ChEBI" id="CHEBI:29105"/>
    </cofactor>
</comment>
<evidence type="ECO:0000256" key="1">
    <source>
        <dbReference type="ARBA" id="ARBA00001947"/>
    </source>
</evidence>
<comment type="subcellular location">
    <subcellularLocation>
        <location evidence="2">Membrane</location>
        <topology evidence="2">Multi-pass membrane protein</topology>
    </subcellularLocation>
</comment>